<dbReference type="InterPro" id="IPR018391">
    <property type="entry name" value="PQQ_b-propeller_rpt"/>
</dbReference>
<dbReference type="InterPro" id="IPR011047">
    <property type="entry name" value="Quinoprotein_ADH-like_sf"/>
</dbReference>
<accession>A0ABY7BBQ1</accession>
<dbReference type="PANTHER" id="PTHR34512">
    <property type="entry name" value="CELL SURFACE PROTEIN"/>
    <property type="match status" value="1"/>
</dbReference>
<dbReference type="Pfam" id="PF13360">
    <property type="entry name" value="PQQ_2"/>
    <property type="match status" value="1"/>
</dbReference>
<name>A0ABY7BBQ1_9PSEU</name>
<keyword evidence="3" id="KW-1185">Reference proteome</keyword>
<reference evidence="2" key="1">
    <citation type="submission" date="2022-11" db="EMBL/GenBank/DDBJ databases">
        <authorList>
            <person name="Mo P."/>
        </authorList>
    </citation>
    <scope>NUCLEOTIDE SEQUENCE</scope>
    <source>
        <strain evidence="2">HUAS 11-8</strain>
    </source>
</reference>
<evidence type="ECO:0000313" key="2">
    <source>
        <dbReference type="EMBL" id="WAL69417.1"/>
    </source>
</evidence>
<gene>
    <name evidence="2" type="ORF">ORV05_17130</name>
</gene>
<dbReference type="EMBL" id="CP113836">
    <property type="protein sequence ID" value="WAL69417.1"/>
    <property type="molecule type" value="Genomic_DNA"/>
</dbReference>
<evidence type="ECO:0000313" key="3">
    <source>
        <dbReference type="Proteomes" id="UP001163203"/>
    </source>
</evidence>
<proteinExistence type="predicted"/>
<evidence type="ECO:0000259" key="1">
    <source>
        <dbReference type="Pfam" id="PF13360"/>
    </source>
</evidence>
<dbReference type="PANTHER" id="PTHR34512:SF30">
    <property type="entry name" value="OUTER MEMBRANE PROTEIN ASSEMBLY FACTOR BAMB"/>
    <property type="match status" value="1"/>
</dbReference>
<dbReference type="SUPFAM" id="SSF50998">
    <property type="entry name" value="Quinoprotein alcohol dehydrogenase-like"/>
    <property type="match status" value="1"/>
</dbReference>
<dbReference type="InterPro" id="IPR015943">
    <property type="entry name" value="WD40/YVTN_repeat-like_dom_sf"/>
</dbReference>
<organism evidence="2 3">
    <name type="scientific">Amycolatopsis cynarae</name>
    <dbReference type="NCBI Taxonomy" id="2995223"/>
    <lineage>
        <taxon>Bacteria</taxon>
        <taxon>Bacillati</taxon>
        <taxon>Actinomycetota</taxon>
        <taxon>Actinomycetes</taxon>
        <taxon>Pseudonocardiales</taxon>
        <taxon>Pseudonocardiaceae</taxon>
        <taxon>Amycolatopsis</taxon>
    </lineage>
</organism>
<dbReference type="RefSeq" id="WP_268759502.1">
    <property type="nucleotide sequence ID" value="NZ_CP113836.1"/>
</dbReference>
<dbReference type="InterPro" id="IPR002372">
    <property type="entry name" value="PQQ_rpt_dom"/>
</dbReference>
<sequence>MPAHQHRLRGVEPVTVRAAPDAAPAAVAARPYPQTLFGETGSAGWQNLTGGPEGWSGSVDVSALAPGRQRLQVRVSAPDGTWWEQVALFTVPGTAADPVPRWEYRLPGAVQGGIALLDPERGLTVAAGTGGEVVALRADGRPRWRARTGPVYRRPAVDTARELVFVPSADHHLRALDAGTGRPVWDFDAGAPVLSAPVAAGDAVVFSAGGSLFALGAADGRVVWSVPGRGFSSGQAAWDGQRVYTTADDGYARAYDARTGAPVWTYQMATGTRHRVALYGGWDTVVALGAGPVVVATVSGTTALDAATGAVKWTRAGSTMYAPAVVVGDGTLLLTTEWGVLSRVDLATGTVVWQAGLGARVFNAGVVVDRGTVWALSVDGKLLGVRLADGVPQGRLQHSLVYTFSRPVIAGDTLVVGDQNGVVRGIRLP</sequence>
<dbReference type="Gene3D" id="2.130.10.10">
    <property type="entry name" value="YVTN repeat-like/Quinoprotein amine dehydrogenase"/>
    <property type="match status" value="1"/>
</dbReference>
<protein>
    <submittedName>
        <fullName evidence="2">PQQ-binding-like beta-propeller repeat protein</fullName>
    </submittedName>
</protein>
<dbReference type="Proteomes" id="UP001163203">
    <property type="component" value="Chromosome"/>
</dbReference>
<dbReference type="SMART" id="SM00564">
    <property type="entry name" value="PQQ"/>
    <property type="match status" value="5"/>
</dbReference>
<dbReference type="Gene3D" id="2.40.128.630">
    <property type="match status" value="1"/>
</dbReference>
<feature type="domain" description="Pyrrolo-quinoline quinone repeat" evidence="1">
    <location>
        <begin position="170"/>
        <end position="315"/>
    </location>
</feature>